<keyword evidence="4" id="KW-0963">Cytoplasm</keyword>
<evidence type="ECO:0000256" key="11">
    <source>
        <dbReference type="PIRSR" id="PIRSR600243-1"/>
    </source>
</evidence>
<dbReference type="GO" id="GO:0004298">
    <property type="term" value="F:threonine-type endopeptidase activity"/>
    <property type="evidence" value="ECO:0007669"/>
    <property type="project" value="UniProtKB-KW"/>
</dbReference>
<keyword evidence="6" id="KW-0888">Threonine protease</keyword>
<sequence length="287" mass="31166">MYPTVRLSQQLLNTPLGGYGFDNSAMERNLAFNELALKNGDKECKTNITSTGTTIVASVFKDGVIVGADARSTMGNLVSVKNAIKLHRITDLIYAAGAGCKSDLEKVTAMMETEMELFELNNEGKKARVMMAGRRLRQYLFQYQGHVSAYLLVCGVDATGAYLFEVSASGGGFLKPFSADGSGCLCAIAELENGFKPDMTEDECRKLVCKAVEAGMHGDDMSGNAYNIAIFTKNGKKMEGPFVPAFSKRSELEGKYIFEPGTTTVLKTKEIQKDVEPCGNFVTPMET</sequence>
<keyword evidence="12" id="KW-1185">Reference proteome</keyword>
<evidence type="ECO:0000256" key="3">
    <source>
        <dbReference type="ARBA" id="ARBA00012039"/>
    </source>
</evidence>
<keyword evidence="9" id="KW-0539">Nucleus</keyword>
<reference evidence="13" key="1">
    <citation type="submission" date="2022-11" db="UniProtKB">
        <authorList>
            <consortium name="WormBaseParasite"/>
        </authorList>
    </citation>
    <scope>IDENTIFICATION</scope>
</reference>
<evidence type="ECO:0000256" key="2">
    <source>
        <dbReference type="ARBA" id="ARBA00004123"/>
    </source>
</evidence>
<name>A0A914L555_MELIC</name>
<dbReference type="InterPro" id="IPR029055">
    <property type="entry name" value="Ntn_hydrolases_N"/>
</dbReference>
<dbReference type="InterPro" id="IPR000243">
    <property type="entry name" value="Pept_T1A_subB"/>
</dbReference>
<dbReference type="GO" id="GO:0005737">
    <property type="term" value="C:cytoplasm"/>
    <property type="evidence" value="ECO:0007669"/>
    <property type="project" value="TreeGrafter"/>
</dbReference>
<dbReference type="GO" id="GO:0005634">
    <property type="term" value="C:nucleus"/>
    <property type="evidence" value="ECO:0007669"/>
    <property type="project" value="UniProtKB-SubCell"/>
</dbReference>
<dbReference type="Gene3D" id="3.60.20.10">
    <property type="entry name" value="Glutamine Phosphoribosylpyrophosphate, subunit 1, domain 1"/>
    <property type="match status" value="1"/>
</dbReference>
<evidence type="ECO:0000256" key="1">
    <source>
        <dbReference type="ARBA" id="ARBA00001198"/>
    </source>
</evidence>
<comment type="subunit">
    <text evidence="10">The 26S proteasome consists of a 20S proteasome core and two 19S regulatory subunits. The 20S proteasome core is composed of 28 subunits that are arranged in four stacked rings, resulting in a barrel-shaped structure. The two end rings are each formed by seven alpha subunits, and the two central rings are each formed by seven beta subunits. The catalytic chamber with the active sites is on the inside of the barrel.</text>
</comment>
<comment type="catalytic activity">
    <reaction evidence="1">
        <text>Cleavage of peptide bonds with very broad specificity.</text>
        <dbReference type="EC" id="3.4.25.1"/>
    </reaction>
</comment>
<evidence type="ECO:0000256" key="4">
    <source>
        <dbReference type="ARBA" id="ARBA00022490"/>
    </source>
</evidence>
<evidence type="ECO:0000313" key="12">
    <source>
        <dbReference type="Proteomes" id="UP000887563"/>
    </source>
</evidence>
<evidence type="ECO:0000313" key="13">
    <source>
        <dbReference type="WBParaSite" id="Minc3s00279g09279"/>
    </source>
</evidence>
<feature type="active site" description="Nucleophile" evidence="11">
    <location>
        <position position="53"/>
    </location>
</feature>
<accession>A0A914L555</accession>
<dbReference type="PANTHER" id="PTHR32194:SF4">
    <property type="entry name" value="PROTEASOME SUBUNIT BETA TYPE-7"/>
    <property type="match status" value="1"/>
</dbReference>
<evidence type="ECO:0000256" key="7">
    <source>
        <dbReference type="ARBA" id="ARBA00022801"/>
    </source>
</evidence>
<proteinExistence type="predicted"/>
<evidence type="ECO:0000256" key="8">
    <source>
        <dbReference type="ARBA" id="ARBA00022942"/>
    </source>
</evidence>
<organism evidence="12 13">
    <name type="scientific">Meloidogyne incognita</name>
    <name type="common">Southern root-knot nematode worm</name>
    <name type="synonym">Oxyuris incognita</name>
    <dbReference type="NCBI Taxonomy" id="6306"/>
    <lineage>
        <taxon>Eukaryota</taxon>
        <taxon>Metazoa</taxon>
        <taxon>Ecdysozoa</taxon>
        <taxon>Nematoda</taxon>
        <taxon>Chromadorea</taxon>
        <taxon>Rhabditida</taxon>
        <taxon>Tylenchina</taxon>
        <taxon>Tylenchomorpha</taxon>
        <taxon>Tylenchoidea</taxon>
        <taxon>Meloidogynidae</taxon>
        <taxon>Meloidogyninae</taxon>
        <taxon>Meloidogyne</taxon>
        <taxon>Meloidogyne incognita group</taxon>
    </lineage>
</organism>
<dbReference type="PANTHER" id="PTHR32194">
    <property type="entry name" value="METALLOPROTEASE TLDD"/>
    <property type="match status" value="1"/>
</dbReference>
<dbReference type="InterPro" id="IPR023333">
    <property type="entry name" value="Proteasome_suB-type"/>
</dbReference>
<keyword evidence="5" id="KW-0645">Protease</keyword>
<dbReference type="WBParaSite" id="Minc3s00279g09279">
    <property type="protein sequence ID" value="Minc3s00279g09279"/>
    <property type="gene ID" value="Minc3s00279g09279"/>
</dbReference>
<dbReference type="EC" id="3.4.25.1" evidence="3"/>
<dbReference type="Pfam" id="PF00227">
    <property type="entry name" value="Proteasome"/>
    <property type="match status" value="1"/>
</dbReference>
<dbReference type="SUPFAM" id="SSF56235">
    <property type="entry name" value="N-terminal nucleophile aminohydrolases (Ntn hydrolases)"/>
    <property type="match status" value="1"/>
</dbReference>
<evidence type="ECO:0000256" key="9">
    <source>
        <dbReference type="ARBA" id="ARBA00023242"/>
    </source>
</evidence>
<evidence type="ECO:0000256" key="5">
    <source>
        <dbReference type="ARBA" id="ARBA00022670"/>
    </source>
</evidence>
<evidence type="ECO:0000256" key="10">
    <source>
        <dbReference type="ARBA" id="ARBA00026071"/>
    </source>
</evidence>
<keyword evidence="7" id="KW-0378">Hydrolase</keyword>
<dbReference type="GO" id="GO:0005839">
    <property type="term" value="C:proteasome core complex"/>
    <property type="evidence" value="ECO:0007669"/>
    <property type="project" value="InterPro"/>
</dbReference>
<dbReference type="AlphaFoldDB" id="A0A914L555"/>
<dbReference type="InterPro" id="IPR001353">
    <property type="entry name" value="Proteasome_sua/b"/>
</dbReference>
<dbReference type="PROSITE" id="PS51476">
    <property type="entry name" value="PROTEASOME_BETA_2"/>
    <property type="match status" value="1"/>
</dbReference>
<comment type="subcellular location">
    <subcellularLocation>
        <location evidence="2">Nucleus</location>
    </subcellularLocation>
</comment>
<keyword evidence="8" id="KW-0647">Proteasome</keyword>
<dbReference type="Proteomes" id="UP000887563">
    <property type="component" value="Unplaced"/>
</dbReference>
<dbReference type="PRINTS" id="PR00141">
    <property type="entry name" value="PROTEASOME"/>
</dbReference>
<dbReference type="GO" id="GO:0051603">
    <property type="term" value="P:proteolysis involved in protein catabolic process"/>
    <property type="evidence" value="ECO:0007669"/>
    <property type="project" value="InterPro"/>
</dbReference>
<evidence type="ECO:0000256" key="6">
    <source>
        <dbReference type="ARBA" id="ARBA00022698"/>
    </source>
</evidence>
<protein>
    <recommendedName>
        <fullName evidence="3">proteasome endopeptidase complex</fullName>
        <ecNumber evidence="3">3.4.25.1</ecNumber>
    </recommendedName>
</protein>